<evidence type="ECO:0000256" key="1">
    <source>
        <dbReference type="SAM" id="MobiDB-lite"/>
    </source>
</evidence>
<evidence type="ECO:0000313" key="3">
    <source>
        <dbReference type="Proteomes" id="UP001152795"/>
    </source>
</evidence>
<dbReference type="PANTHER" id="PTHR47331">
    <property type="entry name" value="PHD-TYPE DOMAIN-CONTAINING PROTEIN"/>
    <property type="match status" value="1"/>
</dbReference>
<organism evidence="2 3">
    <name type="scientific">Paramuricea clavata</name>
    <name type="common">Red gorgonian</name>
    <name type="synonym">Violescent sea-whip</name>
    <dbReference type="NCBI Taxonomy" id="317549"/>
    <lineage>
        <taxon>Eukaryota</taxon>
        <taxon>Metazoa</taxon>
        <taxon>Cnidaria</taxon>
        <taxon>Anthozoa</taxon>
        <taxon>Octocorallia</taxon>
        <taxon>Malacalcyonacea</taxon>
        <taxon>Plexauridae</taxon>
        <taxon>Paramuricea</taxon>
    </lineage>
</organism>
<proteinExistence type="predicted"/>
<feature type="region of interest" description="Disordered" evidence="1">
    <location>
        <begin position="174"/>
        <end position="211"/>
    </location>
</feature>
<comment type="caution">
    <text evidence="2">The sequence shown here is derived from an EMBL/GenBank/DDBJ whole genome shotgun (WGS) entry which is preliminary data.</text>
</comment>
<evidence type="ECO:0000313" key="2">
    <source>
        <dbReference type="EMBL" id="CAB4005615.1"/>
    </source>
</evidence>
<dbReference type="InterPro" id="IPR012337">
    <property type="entry name" value="RNaseH-like_sf"/>
</dbReference>
<dbReference type="SUPFAM" id="SSF53098">
    <property type="entry name" value="Ribonuclease H-like"/>
    <property type="match status" value="1"/>
</dbReference>
<accession>A0A6S7HI33</accession>
<keyword evidence="3" id="KW-1185">Reference proteome</keyword>
<dbReference type="GO" id="GO:0003676">
    <property type="term" value="F:nucleic acid binding"/>
    <property type="evidence" value="ECO:0007669"/>
    <property type="project" value="InterPro"/>
</dbReference>
<dbReference type="PANTHER" id="PTHR47331:SF6">
    <property type="entry name" value="DOUBLECORTIN DOMAIN-CONTAINING PROTEIN"/>
    <property type="match status" value="1"/>
</dbReference>
<dbReference type="EMBL" id="CACRXK020005250">
    <property type="protein sequence ID" value="CAB4005615.1"/>
    <property type="molecule type" value="Genomic_DNA"/>
</dbReference>
<protein>
    <submittedName>
        <fullName evidence="2">Uncharacterized protein LOC113025287</fullName>
    </submittedName>
</protein>
<name>A0A6S7HI33_PARCT</name>
<dbReference type="AlphaFoldDB" id="A0A6S7HI33"/>
<dbReference type="Proteomes" id="UP001152795">
    <property type="component" value="Unassembled WGS sequence"/>
</dbReference>
<gene>
    <name evidence="2" type="ORF">PACLA_8A027958</name>
</gene>
<sequence length="211" mass="23706">MAIRGPVQQIRSDCGTNFKGAQNELESALKETDQKMVETYLNSQECEWIFNSPHASHTGGVWERMIGISRRILDLMMAELRPTRLTHEVLSILMTEVTAIVNNRPLVAISSDPSAPEILTPSTLLTQKTATLKSTPGNFVPQDLYTKQWRQVQLLANRFWSRILADITIQAKVDNRRSKSPSGRSGPPPMQRIAEKRLAASSRLEDPKQRG</sequence>
<dbReference type="Gene3D" id="3.30.420.10">
    <property type="entry name" value="Ribonuclease H-like superfamily/Ribonuclease H"/>
    <property type="match status" value="1"/>
</dbReference>
<feature type="compositionally biased region" description="Basic and acidic residues" evidence="1">
    <location>
        <begin position="193"/>
        <end position="211"/>
    </location>
</feature>
<dbReference type="OrthoDB" id="10068969at2759"/>
<dbReference type="InterPro" id="IPR036397">
    <property type="entry name" value="RNaseH_sf"/>
</dbReference>
<reference evidence="2" key="1">
    <citation type="submission" date="2020-04" db="EMBL/GenBank/DDBJ databases">
        <authorList>
            <person name="Alioto T."/>
            <person name="Alioto T."/>
            <person name="Gomez Garrido J."/>
        </authorList>
    </citation>
    <scope>NUCLEOTIDE SEQUENCE</scope>
    <source>
        <strain evidence="2">A484AB</strain>
    </source>
</reference>